<proteinExistence type="predicted"/>
<dbReference type="InterPro" id="IPR017938">
    <property type="entry name" value="Riboflavin_synthase-like_b-brl"/>
</dbReference>
<evidence type="ECO:0000259" key="8">
    <source>
        <dbReference type="PROSITE" id="PS51384"/>
    </source>
</evidence>
<evidence type="ECO:0000256" key="3">
    <source>
        <dbReference type="ARBA" id="ARBA00022989"/>
    </source>
</evidence>
<accession>A0ABN9UUL8</accession>
<name>A0ABN9UUL8_9DINO</name>
<feature type="transmembrane region" description="Helical" evidence="6">
    <location>
        <begin position="254"/>
        <end position="285"/>
    </location>
</feature>
<dbReference type="PROSITE" id="PS51384">
    <property type="entry name" value="FAD_FR"/>
    <property type="match status" value="1"/>
</dbReference>
<dbReference type="InterPro" id="IPR050369">
    <property type="entry name" value="RBOH/FRE"/>
</dbReference>
<dbReference type="Gene3D" id="3.40.50.80">
    <property type="entry name" value="Nucleotide-binding domain of ferredoxin-NADP reductase (FNR) module"/>
    <property type="match status" value="1"/>
</dbReference>
<dbReference type="Pfam" id="PF08022">
    <property type="entry name" value="FAD_binding_8"/>
    <property type="match status" value="1"/>
</dbReference>
<dbReference type="PANTHER" id="PTHR11972:SF69">
    <property type="entry name" value="FERRIC REDUCTION OXIDASE 6-RELATED"/>
    <property type="match status" value="1"/>
</dbReference>
<feature type="transmembrane region" description="Helical" evidence="6">
    <location>
        <begin position="297"/>
        <end position="317"/>
    </location>
</feature>
<dbReference type="Gene3D" id="2.40.30.10">
    <property type="entry name" value="Translation factors"/>
    <property type="match status" value="1"/>
</dbReference>
<organism evidence="9 10">
    <name type="scientific">Prorocentrum cordatum</name>
    <dbReference type="NCBI Taxonomy" id="2364126"/>
    <lineage>
        <taxon>Eukaryota</taxon>
        <taxon>Sar</taxon>
        <taxon>Alveolata</taxon>
        <taxon>Dinophyceae</taxon>
        <taxon>Prorocentrales</taxon>
        <taxon>Prorocentraceae</taxon>
        <taxon>Prorocentrum</taxon>
    </lineage>
</organism>
<dbReference type="InterPro" id="IPR039261">
    <property type="entry name" value="FNR_nucleotide-bd"/>
</dbReference>
<keyword evidence="2 6" id="KW-0812">Transmembrane</keyword>
<dbReference type="EMBL" id="CAUYUJ010016214">
    <property type="protein sequence ID" value="CAK0862955.1"/>
    <property type="molecule type" value="Genomic_DNA"/>
</dbReference>
<feature type="transmembrane region" description="Helical" evidence="6">
    <location>
        <begin position="464"/>
        <end position="482"/>
    </location>
</feature>
<dbReference type="Pfam" id="PF08030">
    <property type="entry name" value="NAD_binding_6"/>
    <property type="match status" value="1"/>
</dbReference>
<dbReference type="InterPro" id="IPR017927">
    <property type="entry name" value="FAD-bd_FR_type"/>
</dbReference>
<evidence type="ECO:0000256" key="7">
    <source>
        <dbReference type="SAM" id="SignalP"/>
    </source>
</evidence>
<feature type="chain" id="PRO_5046102346" description="FAD-binding FR-type domain-containing protein" evidence="7">
    <location>
        <begin position="23"/>
        <end position="973"/>
    </location>
</feature>
<evidence type="ECO:0000256" key="5">
    <source>
        <dbReference type="ARBA" id="ARBA00023136"/>
    </source>
</evidence>
<feature type="transmembrane region" description="Helical" evidence="6">
    <location>
        <begin position="346"/>
        <end position="368"/>
    </location>
</feature>
<keyword evidence="10" id="KW-1185">Reference proteome</keyword>
<dbReference type="InterPro" id="IPR013130">
    <property type="entry name" value="Fe3_Rdtase_TM_dom"/>
</dbReference>
<feature type="signal peptide" evidence="7">
    <location>
        <begin position="1"/>
        <end position="22"/>
    </location>
</feature>
<keyword evidence="5 6" id="KW-0472">Membrane</keyword>
<feature type="transmembrane region" description="Helical" evidence="6">
    <location>
        <begin position="212"/>
        <end position="234"/>
    </location>
</feature>
<keyword evidence="7" id="KW-0732">Signal</keyword>
<dbReference type="Proteomes" id="UP001189429">
    <property type="component" value="Unassembled WGS sequence"/>
</dbReference>
<sequence>MALLAPGLGQASCALLAAFALAGPRTAAFAGASDAYQFGAGCAKGPQDVLNAEQQEFVRGMQQKLHSEELKESCHGDDVAPVLLLQSTPAVLVNLNATRSHEDYHYAETAAEFFGAMFVTAVVLRGVKGSDTATFPSVSPLWCLLGGPRRHGWIRLELLVRTCSGRGWGSSGIGIFWFTQILASPVATILYMRWPKSQETWKPKATRDINSAVLNLFLLALCSLVLGIMSWQIFVECDYVTGDTSDGMAGEAGFGQIHVIGLAAALYLAPVAGVATLTATGLMLSQPSGSISEGVKVGWLCLLVAGSCVATGIGAHLCWPVLSCGILGCTGVDHGGGTVLGGPGLWIFWLGAGFTVVFVTILAKRVLAGQAPAADPPRSLEGQLRRQRAARLAAALSLALVVIPLLWVLTALLPNAFMYWMPTDVAESMAGTAYYAEDSSSWLQTGLIKLSDHYILKAYPDTTLFYGFLEVLALAAAALAAFPPLEKLLTSRRHPGGMSLGENLTVGLFAIMLVFWFIYWLQSHSYHYAKSVIDGVWLERIARTFGLTAVLFMGLNLFPACKKSLWHEAFGVSWERGLWTHRWLGGAAVAFMTLHILTMFCRYAQLGSFPYDAIHLHQFYPINKNGVLVAGLPDYDNFTIGTQMLVAYPALFIFGVLPLFRNKGWEIFKYTHFFFLVLIPATLLHAESSWYFLIGGVAFYLVDCAMRFVGVTSPTAVLLSAKTYEAEGGVVELQISKSHPYPGQFAWVNVPAVSTWEWHPFSLASSPSDGVSKMCIKNMGRGTFTDKLYQLVREGDPSALTVQLDGAYGPMFDPADHAAFLLIGGGIGITQVHSTLRTFSQMAVRRELPASLKMVRLVWIVRSPELFRVLDDSIAQCLQAEYPAGSPKFSVTFYATGGDQSTATFAAPLKKGRPSFPQIYSEAVGDLEALQSSAGPAGTICVQACGPAAMVSAAEEAAAGHARLVFDAAAFRL</sequence>
<feature type="transmembrane region" description="Helical" evidence="6">
    <location>
        <begin position="389"/>
        <end position="413"/>
    </location>
</feature>
<feature type="transmembrane region" description="Helical" evidence="6">
    <location>
        <begin position="503"/>
        <end position="521"/>
    </location>
</feature>
<dbReference type="InterPro" id="IPR013112">
    <property type="entry name" value="FAD-bd_8"/>
</dbReference>
<evidence type="ECO:0000256" key="6">
    <source>
        <dbReference type="SAM" id="Phobius"/>
    </source>
</evidence>
<comment type="caution">
    <text evidence="9">The sequence shown here is derived from an EMBL/GenBank/DDBJ whole genome shotgun (WGS) entry which is preliminary data.</text>
</comment>
<evidence type="ECO:0000313" key="9">
    <source>
        <dbReference type="EMBL" id="CAK0862955.1"/>
    </source>
</evidence>
<reference evidence="9" key="1">
    <citation type="submission" date="2023-10" db="EMBL/GenBank/DDBJ databases">
        <authorList>
            <person name="Chen Y."/>
            <person name="Shah S."/>
            <person name="Dougan E. K."/>
            <person name="Thang M."/>
            <person name="Chan C."/>
        </authorList>
    </citation>
    <scope>NUCLEOTIDE SEQUENCE [LARGE SCALE GENOMIC DNA]</scope>
</reference>
<dbReference type="Pfam" id="PF01794">
    <property type="entry name" value="Ferric_reduct"/>
    <property type="match status" value="1"/>
</dbReference>
<comment type="subcellular location">
    <subcellularLocation>
        <location evidence="1">Membrane</location>
        <topology evidence="1">Multi-pass membrane protein</topology>
    </subcellularLocation>
</comment>
<dbReference type="SUPFAM" id="SSF63380">
    <property type="entry name" value="Riboflavin synthase domain-like"/>
    <property type="match status" value="1"/>
</dbReference>
<feature type="transmembrane region" description="Helical" evidence="6">
    <location>
        <begin position="168"/>
        <end position="191"/>
    </location>
</feature>
<evidence type="ECO:0000256" key="1">
    <source>
        <dbReference type="ARBA" id="ARBA00004141"/>
    </source>
</evidence>
<dbReference type="CDD" id="cd06186">
    <property type="entry name" value="NOX_Duox_like_FAD_NADP"/>
    <property type="match status" value="1"/>
</dbReference>
<dbReference type="PANTHER" id="PTHR11972">
    <property type="entry name" value="NADPH OXIDASE"/>
    <property type="match status" value="1"/>
</dbReference>
<dbReference type="SFLD" id="SFLDG01168">
    <property type="entry name" value="Ferric_reductase_subgroup_(FRE"/>
    <property type="match status" value="1"/>
</dbReference>
<keyword evidence="3 6" id="KW-1133">Transmembrane helix</keyword>
<keyword evidence="4" id="KW-0560">Oxidoreductase</keyword>
<feature type="transmembrane region" description="Helical" evidence="6">
    <location>
        <begin position="582"/>
        <end position="605"/>
    </location>
</feature>
<gene>
    <name evidence="9" type="ORF">PCOR1329_LOCUS51249</name>
</gene>
<protein>
    <recommendedName>
        <fullName evidence="8">FAD-binding FR-type domain-containing protein</fullName>
    </recommendedName>
</protein>
<dbReference type="SUPFAM" id="SSF52343">
    <property type="entry name" value="Ferredoxin reductase-like, C-terminal NADP-linked domain"/>
    <property type="match status" value="1"/>
</dbReference>
<evidence type="ECO:0000256" key="4">
    <source>
        <dbReference type="ARBA" id="ARBA00023002"/>
    </source>
</evidence>
<dbReference type="InterPro" id="IPR013121">
    <property type="entry name" value="Fe_red_NAD-bd_6"/>
</dbReference>
<feature type="domain" description="FAD-binding FR-type" evidence="8">
    <location>
        <begin position="712"/>
        <end position="814"/>
    </location>
</feature>
<feature type="transmembrane region" description="Helical" evidence="6">
    <location>
        <begin position="541"/>
        <end position="561"/>
    </location>
</feature>
<dbReference type="SFLD" id="SFLDS00052">
    <property type="entry name" value="Ferric_Reductase_Domain"/>
    <property type="match status" value="1"/>
</dbReference>
<feature type="transmembrane region" description="Helical" evidence="6">
    <location>
        <begin position="640"/>
        <end position="660"/>
    </location>
</feature>
<evidence type="ECO:0000313" key="10">
    <source>
        <dbReference type="Proteomes" id="UP001189429"/>
    </source>
</evidence>
<evidence type="ECO:0000256" key="2">
    <source>
        <dbReference type="ARBA" id="ARBA00022692"/>
    </source>
</evidence>
<feature type="transmembrane region" description="Helical" evidence="6">
    <location>
        <begin position="667"/>
        <end position="684"/>
    </location>
</feature>